<name>A5B540_VITVI</name>
<feature type="region of interest" description="Disordered" evidence="1">
    <location>
        <begin position="29"/>
        <end position="48"/>
    </location>
</feature>
<accession>A5B540</accession>
<gene>
    <name evidence="2" type="ORF">VITISV_030157</name>
</gene>
<sequence>MAWMGWCSRPMRGEDHQYLLQNRLPRGPVPPSGPSPCHHKFSPVSQSGASYTDDSIKFELTLDFLAAREGSHFSASSGIQSHCLNADFMTDIYDRKSISPLTPTHRRVTWSQGRQRLVKSHTCKETGNNCDETRS</sequence>
<organism evidence="2">
    <name type="scientific">Vitis vinifera</name>
    <name type="common">Grape</name>
    <dbReference type="NCBI Taxonomy" id="29760"/>
    <lineage>
        <taxon>Eukaryota</taxon>
        <taxon>Viridiplantae</taxon>
        <taxon>Streptophyta</taxon>
        <taxon>Embryophyta</taxon>
        <taxon>Tracheophyta</taxon>
        <taxon>Spermatophyta</taxon>
        <taxon>Magnoliopsida</taxon>
        <taxon>eudicotyledons</taxon>
        <taxon>Gunneridae</taxon>
        <taxon>Pentapetalae</taxon>
        <taxon>rosids</taxon>
        <taxon>Vitales</taxon>
        <taxon>Vitaceae</taxon>
        <taxon>Viteae</taxon>
        <taxon>Vitis</taxon>
    </lineage>
</organism>
<dbReference type="EMBL" id="AM446917">
    <property type="protein sequence ID" value="CAN72017.1"/>
    <property type="molecule type" value="Genomic_DNA"/>
</dbReference>
<reference evidence="2" key="1">
    <citation type="journal article" date="2007" name="PLoS ONE">
        <title>The first genome sequence of an elite grapevine cultivar (Pinot noir Vitis vinifera L.): coping with a highly heterozygous genome.</title>
        <authorList>
            <person name="Velasco R."/>
            <person name="Zharkikh A."/>
            <person name="Troggio M."/>
            <person name="Cartwright D.A."/>
            <person name="Cestaro A."/>
            <person name="Pruss D."/>
            <person name="Pindo M."/>
            <person name="FitzGerald L.M."/>
            <person name="Vezzulli S."/>
            <person name="Reid J."/>
            <person name="Malacarne G."/>
            <person name="Iliev D."/>
            <person name="Coppola G."/>
            <person name="Wardell B."/>
            <person name="Micheletti D."/>
            <person name="Macalma T."/>
            <person name="Facci M."/>
            <person name="Mitchell J.T."/>
            <person name="Perazzolli M."/>
            <person name="Eldredge G."/>
            <person name="Gatto P."/>
            <person name="Oyzerski R."/>
            <person name="Moretto M."/>
            <person name="Gutin N."/>
            <person name="Stefanini M."/>
            <person name="Chen Y."/>
            <person name="Segala C."/>
            <person name="Davenport C."/>
            <person name="Dematte L."/>
            <person name="Mraz A."/>
            <person name="Battilana J."/>
            <person name="Stormo K."/>
            <person name="Costa F."/>
            <person name="Tao Q."/>
            <person name="Si-Ammour A."/>
            <person name="Harkins T."/>
            <person name="Lackey A."/>
            <person name="Perbost C."/>
            <person name="Taillon B."/>
            <person name="Stella A."/>
            <person name="Solovyev V."/>
            <person name="Fawcett J.A."/>
            <person name="Sterck L."/>
            <person name="Vandepoele K."/>
            <person name="Grando S.M."/>
            <person name="Toppo S."/>
            <person name="Moser C."/>
            <person name="Lanchbury J."/>
            <person name="Bogden R."/>
            <person name="Skolnick M."/>
            <person name="Sgaramella V."/>
            <person name="Bhatnagar S.K."/>
            <person name="Fontana P."/>
            <person name="Gutin A."/>
            <person name="Van de Peer Y."/>
            <person name="Salamini F."/>
            <person name="Viola R."/>
        </authorList>
    </citation>
    <scope>NUCLEOTIDE SEQUENCE</scope>
</reference>
<evidence type="ECO:0000313" key="2">
    <source>
        <dbReference type="EMBL" id="CAN72017.1"/>
    </source>
</evidence>
<evidence type="ECO:0000256" key="1">
    <source>
        <dbReference type="SAM" id="MobiDB-lite"/>
    </source>
</evidence>
<dbReference type="AlphaFoldDB" id="A5B540"/>
<protein>
    <submittedName>
        <fullName evidence="2">Uncharacterized protein</fullName>
    </submittedName>
</protein>
<proteinExistence type="predicted"/>